<feature type="domain" description="Integrase zinc-binding" evidence="2">
    <location>
        <begin position="134"/>
        <end position="186"/>
    </location>
</feature>
<comment type="caution">
    <text evidence="3">The sequence shown here is derived from an EMBL/GenBank/DDBJ whole genome shotgun (WGS) entry which is preliminary data.</text>
</comment>
<dbReference type="AlphaFoldDB" id="A0A9Q3J6J3"/>
<organism evidence="3 4">
    <name type="scientific">Austropuccinia psidii MF-1</name>
    <dbReference type="NCBI Taxonomy" id="1389203"/>
    <lineage>
        <taxon>Eukaryota</taxon>
        <taxon>Fungi</taxon>
        <taxon>Dikarya</taxon>
        <taxon>Basidiomycota</taxon>
        <taxon>Pucciniomycotina</taxon>
        <taxon>Pucciniomycetes</taxon>
        <taxon>Pucciniales</taxon>
        <taxon>Sphaerophragmiaceae</taxon>
        <taxon>Austropuccinia</taxon>
    </lineage>
</organism>
<dbReference type="Pfam" id="PF17921">
    <property type="entry name" value="Integrase_H2C2"/>
    <property type="match status" value="1"/>
</dbReference>
<gene>
    <name evidence="3" type="ORF">O181_096166</name>
</gene>
<protein>
    <recommendedName>
        <fullName evidence="2">Integrase zinc-binding domain-containing protein</fullName>
    </recommendedName>
</protein>
<evidence type="ECO:0000313" key="3">
    <source>
        <dbReference type="EMBL" id="MBW0556451.1"/>
    </source>
</evidence>
<dbReference type="PANTHER" id="PTHR37984">
    <property type="entry name" value="PROTEIN CBG26694"/>
    <property type="match status" value="1"/>
</dbReference>
<evidence type="ECO:0000256" key="1">
    <source>
        <dbReference type="SAM" id="MobiDB-lite"/>
    </source>
</evidence>
<accession>A0A9Q3J6J3</accession>
<reference evidence="3" key="1">
    <citation type="submission" date="2021-03" db="EMBL/GenBank/DDBJ databases">
        <title>Draft genome sequence of rust myrtle Austropuccinia psidii MF-1, a brazilian biotype.</title>
        <authorList>
            <person name="Quecine M.C."/>
            <person name="Pachon D.M.R."/>
            <person name="Bonatelli M.L."/>
            <person name="Correr F.H."/>
            <person name="Franceschini L.M."/>
            <person name="Leite T.F."/>
            <person name="Margarido G.R.A."/>
            <person name="Almeida C.A."/>
            <person name="Ferrarezi J.A."/>
            <person name="Labate C.A."/>
        </authorList>
    </citation>
    <scope>NUCLEOTIDE SEQUENCE</scope>
    <source>
        <strain evidence="3">MF-1</strain>
    </source>
</reference>
<dbReference type="GO" id="GO:0003676">
    <property type="term" value="F:nucleic acid binding"/>
    <property type="evidence" value="ECO:0007669"/>
    <property type="project" value="InterPro"/>
</dbReference>
<keyword evidence="4" id="KW-1185">Reference proteome</keyword>
<dbReference type="Gene3D" id="3.30.420.10">
    <property type="entry name" value="Ribonuclease H-like superfamily/Ribonuclease H"/>
    <property type="match status" value="1"/>
</dbReference>
<feature type="region of interest" description="Disordered" evidence="1">
    <location>
        <begin position="28"/>
        <end position="50"/>
    </location>
</feature>
<dbReference type="InterPro" id="IPR036397">
    <property type="entry name" value="RNaseH_sf"/>
</dbReference>
<evidence type="ECO:0000313" key="4">
    <source>
        <dbReference type="Proteomes" id="UP000765509"/>
    </source>
</evidence>
<sequence>MTRWVAFIQLFSFGLVYKPGKTLKIANRLSRRPQSEDGQKEKSDFDEEDEWVKPHPGFAVKHNNILKLTGMKLPSKQEGFCKGMEEYFNTLKGPFVSKEDDFKKIKRNSSNFFSEEGQLKRRNTPNPQVVVSSQNFQRRILKSLHEEMGHRGENETYRRVKKRFEWQGMKKIVQKWVKYWKAFQKRSHFHQKEEARISFTSTLFERVSIGAVHVQAGRWKYLVVARDDLSGWPEAIGSVKLTAKSVSELFTAEWICRYGAPKIGDSIRRA</sequence>
<feature type="compositionally biased region" description="Basic and acidic residues" evidence="1">
    <location>
        <begin position="33"/>
        <end position="43"/>
    </location>
</feature>
<dbReference type="Proteomes" id="UP000765509">
    <property type="component" value="Unassembled WGS sequence"/>
</dbReference>
<dbReference type="Gene3D" id="1.10.340.70">
    <property type="match status" value="1"/>
</dbReference>
<proteinExistence type="predicted"/>
<dbReference type="EMBL" id="AVOT02063920">
    <property type="protein sequence ID" value="MBW0556451.1"/>
    <property type="molecule type" value="Genomic_DNA"/>
</dbReference>
<evidence type="ECO:0000259" key="2">
    <source>
        <dbReference type="Pfam" id="PF17921"/>
    </source>
</evidence>
<name>A0A9Q3J6J3_9BASI</name>
<dbReference type="PANTHER" id="PTHR37984:SF5">
    <property type="entry name" value="PROTEIN NYNRIN-LIKE"/>
    <property type="match status" value="1"/>
</dbReference>
<dbReference type="InterPro" id="IPR050951">
    <property type="entry name" value="Retrovirus_Pol_polyprotein"/>
</dbReference>
<dbReference type="InterPro" id="IPR041588">
    <property type="entry name" value="Integrase_H2C2"/>
</dbReference>
<dbReference type="OrthoDB" id="446925at2759"/>